<evidence type="ECO:0000256" key="5">
    <source>
        <dbReference type="ARBA" id="ARBA00022967"/>
    </source>
</evidence>
<gene>
    <name evidence="8" type="primary">ccmA</name>
    <name evidence="8" type="ORF">IOD40_14625</name>
</gene>
<dbReference type="Proteomes" id="UP000601789">
    <property type="component" value="Unassembled WGS sequence"/>
</dbReference>
<dbReference type="RefSeq" id="WP_198477428.1">
    <property type="nucleotide sequence ID" value="NZ_JADGMQ010000011.1"/>
</dbReference>
<dbReference type="NCBIfam" id="TIGR01189">
    <property type="entry name" value="ccmA"/>
    <property type="match status" value="1"/>
</dbReference>
<proteinExistence type="predicted"/>
<feature type="domain" description="ABC transporter" evidence="7">
    <location>
        <begin position="3"/>
        <end position="203"/>
    </location>
</feature>
<keyword evidence="2" id="KW-0547">Nucleotide-binding</keyword>
<protein>
    <submittedName>
        <fullName evidence="8">Heme ABC exporter ATP-binding protein CcmA</fullName>
    </submittedName>
</protein>
<evidence type="ECO:0000256" key="1">
    <source>
        <dbReference type="ARBA" id="ARBA00022448"/>
    </source>
</evidence>
<name>A0ABS0SGH0_9HYPH</name>
<sequence length="203" mass="21632">MRLIAEKLGGERGGEPVFDDINFQVEPGEGLIVTGANGSGKSTLLRIVAGLLPASSGAIRFEAADAEEFPSVAAASHYLGHGNAMKTALSVEENLKFWQEFHGSTHLGIDEAIEMVGLPEVASLPYGYLSTGQKRRISIAKLLVSYRPIWLLDEPTAGLDKASETQFAALMRAHLDDGGIIVAATHIPLGLEGVQHLTMTGQR</sequence>
<dbReference type="PANTHER" id="PTHR43499">
    <property type="entry name" value="ABC TRANSPORTER I FAMILY MEMBER 1"/>
    <property type="match status" value="1"/>
</dbReference>
<dbReference type="EMBL" id="JADGMQ010000011">
    <property type="protein sequence ID" value="MBI1621894.1"/>
    <property type="molecule type" value="Genomic_DNA"/>
</dbReference>
<dbReference type="PANTHER" id="PTHR43499:SF1">
    <property type="entry name" value="ABC TRANSPORTER I FAMILY MEMBER 1"/>
    <property type="match status" value="1"/>
</dbReference>
<dbReference type="InterPro" id="IPR027417">
    <property type="entry name" value="P-loop_NTPase"/>
</dbReference>
<evidence type="ECO:0000256" key="6">
    <source>
        <dbReference type="ARBA" id="ARBA00023136"/>
    </source>
</evidence>
<evidence type="ECO:0000256" key="2">
    <source>
        <dbReference type="ARBA" id="ARBA00022741"/>
    </source>
</evidence>
<keyword evidence="5" id="KW-1278">Translocase</keyword>
<evidence type="ECO:0000313" key="9">
    <source>
        <dbReference type="Proteomes" id="UP000601789"/>
    </source>
</evidence>
<dbReference type="SMART" id="SM00382">
    <property type="entry name" value="AAA"/>
    <property type="match status" value="1"/>
</dbReference>
<dbReference type="InterPro" id="IPR005895">
    <property type="entry name" value="ABC_transptr_haem_export_CcmA"/>
</dbReference>
<keyword evidence="9" id="KW-1185">Reference proteome</keyword>
<dbReference type="Pfam" id="PF00005">
    <property type="entry name" value="ABC_tran"/>
    <property type="match status" value="1"/>
</dbReference>
<dbReference type="PROSITE" id="PS50893">
    <property type="entry name" value="ABC_TRANSPORTER_2"/>
    <property type="match status" value="1"/>
</dbReference>
<evidence type="ECO:0000313" key="8">
    <source>
        <dbReference type="EMBL" id="MBI1621894.1"/>
    </source>
</evidence>
<dbReference type="InterPro" id="IPR003439">
    <property type="entry name" value="ABC_transporter-like_ATP-bd"/>
</dbReference>
<dbReference type="Gene3D" id="3.40.50.300">
    <property type="entry name" value="P-loop containing nucleotide triphosphate hydrolases"/>
    <property type="match status" value="1"/>
</dbReference>
<keyword evidence="6" id="KW-0472">Membrane</keyword>
<evidence type="ECO:0000256" key="3">
    <source>
        <dbReference type="ARBA" id="ARBA00022748"/>
    </source>
</evidence>
<organism evidence="8 9">
    <name type="scientific">Aquamicrobium zhengzhouense</name>
    <dbReference type="NCBI Taxonomy" id="2781738"/>
    <lineage>
        <taxon>Bacteria</taxon>
        <taxon>Pseudomonadati</taxon>
        <taxon>Pseudomonadota</taxon>
        <taxon>Alphaproteobacteria</taxon>
        <taxon>Hyphomicrobiales</taxon>
        <taxon>Phyllobacteriaceae</taxon>
        <taxon>Aquamicrobium</taxon>
    </lineage>
</organism>
<dbReference type="InterPro" id="IPR003593">
    <property type="entry name" value="AAA+_ATPase"/>
</dbReference>
<keyword evidence="3" id="KW-0201">Cytochrome c-type biogenesis</keyword>
<reference evidence="8 9" key="1">
    <citation type="submission" date="2020-10" db="EMBL/GenBank/DDBJ databases">
        <title>Aquamicrobium zhengzhouensis sp. nov., a exopolysaccharide producing bacterium isolated from farmland soil.</title>
        <authorList>
            <person name="Wang X."/>
        </authorList>
    </citation>
    <scope>NUCLEOTIDE SEQUENCE [LARGE SCALE GENOMIC DNA]</scope>
    <source>
        <strain evidence="9">cd-1</strain>
    </source>
</reference>
<comment type="caution">
    <text evidence="8">The sequence shown here is derived from an EMBL/GenBank/DDBJ whole genome shotgun (WGS) entry which is preliminary data.</text>
</comment>
<evidence type="ECO:0000259" key="7">
    <source>
        <dbReference type="PROSITE" id="PS50893"/>
    </source>
</evidence>
<accession>A0ABS0SGH0</accession>
<dbReference type="SUPFAM" id="SSF52540">
    <property type="entry name" value="P-loop containing nucleoside triphosphate hydrolases"/>
    <property type="match status" value="1"/>
</dbReference>
<dbReference type="GO" id="GO:0005524">
    <property type="term" value="F:ATP binding"/>
    <property type="evidence" value="ECO:0007669"/>
    <property type="project" value="UniProtKB-KW"/>
</dbReference>
<evidence type="ECO:0000256" key="4">
    <source>
        <dbReference type="ARBA" id="ARBA00022840"/>
    </source>
</evidence>
<keyword evidence="4 8" id="KW-0067">ATP-binding</keyword>
<keyword evidence="1" id="KW-0813">Transport</keyword>